<organism evidence="1">
    <name type="scientific">Chromera velia CCMP2878</name>
    <dbReference type="NCBI Taxonomy" id="1169474"/>
    <lineage>
        <taxon>Eukaryota</taxon>
        <taxon>Sar</taxon>
        <taxon>Alveolata</taxon>
        <taxon>Colpodellida</taxon>
        <taxon>Chromeraceae</taxon>
        <taxon>Chromera</taxon>
    </lineage>
</organism>
<dbReference type="AlphaFoldDB" id="A0A0G4GYS6"/>
<proteinExistence type="predicted"/>
<gene>
    <name evidence="1" type="ORF">Cvel_23958</name>
</gene>
<sequence length="250" mass="27976">MPIPRNEWKERVIPVRNFVHRKRVPKETSHSGAGDYHADDLGLECPRESGLRVSFRGGTTPSSDLVSILLQWLDPLEAEEGKAATAVFQMMQQWVSLLLLSRRMCRKKALKSCYAQKKAETCGGGGGNVKRAAGRWSAGDKTKNMSTRSNVLAMVPVRVQSNRRSPIHQKHPLGISDERRLNVALTRARGGLLTVGNADTLALSPDFAAYLEYLHEVPERVQSVKLGNECVSLQDIWEIFQKKECTRWAL</sequence>
<evidence type="ECO:0008006" key="2">
    <source>
        <dbReference type="Google" id="ProtNLM"/>
    </source>
</evidence>
<dbReference type="VEuPathDB" id="CryptoDB:Cvel_23958"/>
<dbReference type="InterPro" id="IPR027417">
    <property type="entry name" value="P-loop_NTPase"/>
</dbReference>
<reference evidence="1" key="1">
    <citation type="submission" date="2014-11" db="EMBL/GenBank/DDBJ databases">
        <authorList>
            <person name="Otto D Thomas"/>
            <person name="Naeem Raeece"/>
        </authorList>
    </citation>
    <scope>NUCLEOTIDE SEQUENCE</scope>
</reference>
<dbReference type="EMBL" id="CDMZ01001695">
    <property type="protein sequence ID" value="CEM36349.1"/>
    <property type="molecule type" value="Genomic_DNA"/>
</dbReference>
<accession>A0A0G4GYS6</accession>
<evidence type="ECO:0000313" key="1">
    <source>
        <dbReference type="EMBL" id="CEM36349.1"/>
    </source>
</evidence>
<dbReference type="Gene3D" id="3.40.50.300">
    <property type="entry name" value="P-loop containing nucleotide triphosphate hydrolases"/>
    <property type="match status" value="1"/>
</dbReference>
<protein>
    <recommendedName>
        <fullName evidence="2">DNA2/NAM7 helicase-like C-terminal domain-containing protein</fullName>
    </recommendedName>
</protein>
<name>A0A0G4GYS6_9ALVE</name>